<dbReference type="PANTHER" id="PTHR30429">
    <property type="entry name" value="D-METHIONINE-BINDING LIPOPROTEIN METQ"/>
    <property type="match status" value="1"/>
</dbReference>
<evidence type="ECO:0000256" key="3">
    <source>
        <dbReference type="ARBA" id="ARBA00023136"/>
    </source>
</evidence>
<protein>
    <recommendedName>
        <fullName evidence="6">Lipoprotein</fullName>
    </recommendedName>
</protein>
<evidence type="ECO:0000313" key="9">
    <source>
        <dbReference type="EMBL" id="MBC8579895.1"/>
    </source>
</evidence>
<evidence type="ECO:0000256" key="5">
    <source>
        <dbReference type="ARBA" id="ARBA00023288"/>
    </source>
</evidence>
<keyword evidence="3" id="KW-0472">Membrane</keyword>
<feature type="signal peptide" evidence="8">
    <location>
        <begin position="1"/>
        <end position="21"/>
    </location>
</feature>
<evidence type="ECO:0000256" key="6">
    <source>
        <dbReference type="PIRNR" id="PIRNR002854"/>
    </source>
</evidence>
<keyword evidence="10" id="KW-1185">Reference proteome</keyword>
<keyword evidence="4" id="KW-0564">Palmitate</keyword>
<dbReference type="Pfam" id="PF03180">
    <property type="entry name" value="Lipoprotein_9"/>
    <property type="match status" value="1"/>
</dbReference>
<gene>
    <name evidence="9" type="ORF">H8718_10185</name>
</gene>
<comment type="caution">
    <text evidence="9">The sequence shown here is derived from an EMBL/GenBank/DDBJ whole genome shotgun (WGS) entry which is preliminary data.</text>
</comment>
<evidence type="ECO:0000256" key="7">
    <source>
        <dbReference type="PIRSR" id="PIRSR002854-1"/>
    </source>
</evidence>
<dbReference type="PIRSF" id="PIRSF002854">
    <property type="entry name" value="MetQ"/>
    <property type="match status" value="1"/>
</dbReference>
<dbReference type="Gene3D" id="3.40.190.10">
    <property type="entry name" value="Periplasmic binding protein-like II"/>
    <property type="match status" value="2"/>
</dbReference>
<evidence type="ECO:0000256" key="2">
    <source>
        <dbReference type="ARBA" id="ARBA00022729"/>
    </source>
</evidence>
<dbReference type="AlphaFoldDB" id="A0A926EJ07"/>
<dbReference type="PROSITE" id="PS51257">
    <property type="entry name" value="PROKAR_LIPOPROTEIN"/>
    <property type="match status" value="1"/>
</dbReference>
<dbReference type="RefSeq" id="WP_249332795.1">
    <property type="nucleotide sequence ID" value="NZ_JACRSY010000014.1"/>
</dbReference>
<organism evidence="9 10">
    <name type="scientific">Zhenhengia yiwuensis</name>
    <dbReference type="NCBI Taxonomy" id="2763666"/>
    <lineage>
        <taxon>Bacteria</taxon>
        <taxon>Bacillati</taxon>
        <taxon>Bacillota</taxon>
        <taxon>Clostridia</taxon>
        <taxon>Lachnospirales</taxon>
        <taxon>Lachnospiraceae</taxon>
        <taxon>Zhenhengia</taxon>
    </lineage>
</organism>
<dbReference type="EMBL" id="JACRSY010000014">
    <property type="protein sequence ID" value="MBC8579895.1"/>
    <property type="molecule type" value="Genomic_DNA"/>
</dbReference>
<dbReference type="GO" id="GO:0016020">
    <property type="term" value="C:membrane"/>
    <property type="evidence" value="ECO:0007669"/>
    <property type="project" value="UniProtKB-SubCell"/>
</dbReference>
<evidence type="ECO:0000313" key="10">
    <source>
        <dbReference type="Proteomes" id="UP000655830"/>
    </source>
</evidence>
<sequence>MKFKKLALLTLSLVAATSIFTGCGSSEDVSSDTTKIKLGVNGTDFRIWDYIQEELAKENIELEVISFADYIQPNMALDQGEIDINSFQTNIYFEQFKEEHKLDLTALGNTVFAPMGIYSDKLENATDIAEGGLVAIPNDLTNGGRALLLLEEAGLIEVDDAAGLIPTLKDVTANPKNLKIQDMAANQIPRSLPDLDLALINNGVAVDAGFKPLEDSIYIEDPESENAFNYYNIFAVRTSDKDNAALKRLVEIYQTDEVKALIDEVYDGAMLPVF</sequence>
<name>A0A926EJ07_9FIRM</name>
<dbReference type="InterPro" id="IPR004872">
    <property type="entry name" value="Lipoprotein_NlpA"/>
</dbReference>
<evidence type="ECO:0000256" key="1">
    <source>
        <dbReference type="ARBA" id="ARBA00004635"/>
    </source>
</evidence>
<dbReference type="PANTHER" id="PTHR30429:SF3">
    <property type="entry name" value="LIPOPROTEIN"/>
    <property type="match status" value="1"/>
</dbReference>
<evidence type="ECO:0000256" key="4">
    <source>
        <dbReference type="ARBA" id="ARBA00023139"/>
    </source>
</evidence>
<feature type="lipid moiety-binding region" description="S-diacylglycerol cysteine" evidence="7">
    <location>
        <position position="23"/>
    </location>
</feature>
<proteinExistence type="inferred from homology"/>
<feature type="chain" id="PRO_5039058190" description="Lipoprotein" evidence="8">
    <location>
        <begin position="22"/>
        <end position="274"/>
    </location>
</feature>
<comment type="similarity">
    <text evidence="6">Belongs to the nlpA lipoprotein family.</text>
</comment>
<accession>A0A926EJ07</accession>
<dbReference type="Proteomes" id="UP000655830">
    <property type="component" value="Unassembled WGS sequence"/>
</dbReference>
<dbReference type="SUPFAM" id="SSF53850">
    <property type="entry name" value="Periplasmic binding protein-like II"/>
    <property type="match status" value="1"/>
</dbReference>
<keyword evidence="2 8" id="KW-0732">Signal</keyword>
<reference evidence="9" key="1">
    <citation type="submission" date="2020-08" db="EMBL/GenBank/DDBJ databases">
        <title>Genome public.</title>
        <authorList>
            <person name="Liu C."/>
            <person name="Sun Q."/>
        </authorList>
    </citation>
    <scope>NUCLEOTIDE SEQUENCE</scope>
    <source>
        <strain evidence="9">NSJ-12</strain>
    </source>
</reference>
<keyword evidence="5 6" id="KW-0449">Lipoprotein</keyword>
<evidence type="ECO:0000256" key="8">
    <source>
        <dbReference type="SAM" id="SignalP"/>
    </source>
</evidence>
<comment type="subcellular location">
    <subcellularLocation>
        <location evidence="1">Membrane</location>
        <topology evidence="1">Lipid-anchor</topology>
    </subcellularLocation>
</comment>